<accession>A0A4R8ZGU1</accession>
<name>A0A4R8ZGU1_9MICO</name>
<evidence type="ECO:0000313" key="1">
    <source>
        <dbReference type="EMBL" id="TFD25396.1"/>
    </source>
</evidence>
<reference evidence="1 2" key="1">
    <citation type="submission" date="2019-03" db="EMBL/GenBank/DDBJ databases">
        <title>Genomics of glacier-inhabiting Cryobacterium strains.</title>
        <authorList>
            <person name="Liu Q."/>
            <person name="Xin Y.-H."/>
        </authorList>
    </citation>
    <scope>NUCLEOTIDE SEQUENCE [LARGE SCALE GENOMIC DNA]</scope>
    <source>
        <strain evidence="1 2">TMT1-1</strain>
    </source>
</reference>
<gene>
    <name evidence="1" type="ORF">E3T27_11685</name>
</gene>
<proteinExistence type="predicted"/>
<dbReference type="AlphaFoldDB" id="A0A4R8ZGU1"/>
<dbReference type="Proteomes" id="UP000298424">
    <property type="component" value="Unassembled WGS sequence"/>
</dbReference>
<organism evidence="1 2">
    <name type="scientific">Cryobacterium lyxosi</name>
    <dbReference type="NCBI Taxonomy" id="1259228"/>
    <lineage>
        <taxon>Bacteria</taxon>
        <taxon>Bacillati</taxon>
        <taxon>Actinomycetota</taxon>
        <taxon>Actinomycetes</taxon>
        <taxon>Micrococcales</taxon>
        <taxon>Microbacteriaceae</taxon>
        <taxon>Cryobacterium</taxon>
    </lineage>
</organism>
<keyword evidence="2" id="KW-1185">Reference proteome</keyword>
<sequence length="107" mass="11132">MALSIIATACGNGSTRAIVTAVCAADVTNSPPRAIAPLGRAFGVVALCRTIPGWERPLNACGTVMWTSVGQLAGRGNPQIAAAEWWENTGGSALTAHRAECRRSRQL</sequence>
<dbReference type="OrthoDB" id="9773549at2"/>
<dbReference type="EMBL" id="SOGT01000012">
    <property type="protein sequence ID" value="TFD25396.1"/>
    <property type="molecule type" value="Genomic_DNA"/>
</dbReference>
<protein>
    <submittedName>
        <fullName evidence="1">Uncharacterized protein</fullName>
    </submittedName>
</protein>
<dbReference type="RefSeq" id="WP_134572914.1">
    <property type="nucleotide sequence ID" value="NZ_SOGT01000012.1"/>
</dbReference>
<evidence type="ECO:0000313" key="2">
    <source>
        <dbReference type="Proteomes" id="UP000298424"/>
    </source>
</evidence>
<comment type="caution">
    <text evidence="1">The sequence shown here is derived from an EMBL/GenBank/DDBJ whole genome shotgun (WGS) entry which is preliminary data.</text>
</comment>